<evidence type="ECO:0000313" key="3">
    <source>
        <dbReference type="EMBL" id="TMQ70084.1"/>
    </source>
</evidence>
<accession>A0A538U2G4</accession>
<dbReference type="GO" id="GO:0005524">
    <property type="term" value="F:ATP binding"/>
    <property type="evidence" value="ECO:0007669"/>
    <property type="project" value="UniProtKB-KW"/>
</dbReference>
<dbReference type="Gene3D" id="3.30.1760.10">
    <property type="entry name" value="Conserved hypothetical protein from pyrococcus furiosus pfu- 392566-001, domain 2"/>
    <property type="match status" value="1"/>
</dbReference>
<dbReference type="EMBL" id="VBPB01000251">
    <property type="protein sequence ID" value="TMQ70084.1"/>
    <property type="molecule type" value="Genomic_DNA"/>
</dbReference>
<dbReference type="Proteomes" id="UP000319771">
    <property type="component" value="Unassembled WGS sequence"/>
</dbReference>
<proteinExistence type="predicted"/>
<evidence type="ECO:0000313" key="4">
    <source>
        <dbReference type="Proteomes" id="UP000319771"/>
    </source>
</evidence>
<dbReference type="AlphaFoldDB" id="A0A538U2G4"/>
<dbReference type="SUPFAM" id="SSF110849">
    <property type="entry name" value="ParB/Sulfiredoxin"/>
    <property type="match status" value="1"/>
</dbReference>
<evidence type="ECO:0000256" key="1">
    <source>
        <dbReference type="ARBA" id="ARBA00022741"/>
    </source>
</evidence>
<organism evidence="3 4">
    <name type="scientific">Eiseniibacteriota bacterium</name>
    <dbReference type="NCBI Taxonomy" id="2212470"/>
    <lineage>
        <taxon>Bacteria</taxon>
        <taxon>Candidatus Eiseniibacteriota</taxon>
    </lineage>
</organism>
<gene>
    <name evidence="3" type="ORF">E6K81_13415</name>
</gene>
<dbReference type="InterPro" id="IPR023098">
    <property type="entry name" value="SerK/SbnI_C"/>
</dbReference>
<dbReference type="Gene3D" id="3.90.1530.10">
    <property type="entry name" value="Conserved hypothetical protein from pyrococcus furiosus pfu- 392566-001, ParB domain"/>
    <property type="match status" value="1"/>
</dbReference>
<reference evidence="3 4" key="1">
    <citation type="journal article" date="2019" name="Nat. Microbiol.">
        <title>Mediterranean grassland soil C-N compound turnover is dependent on rainfall and depth, and is mediated by genomically divergent microorganisms.</title>
        <authorList>
            <person name="Diamond S."/>
            <person name="Andeer P.F."/>
            <person name="Li Z."/>
            <person name="Crits-Christoph A."/>
            <person name="Burstein D."/>
            <person name="Anantharaman K."/>
            <person name="Lane K.R."/>
            <person name="Thomas B.C."/>
            <person name="Pan C."/>
            <person name="Northen T.R."/>
            <person name="Banfield J.F."/>
        </authorList>
    </citation>
    <scope>NUCLEOTIDE SEQUENCE [LARGE SCALE GENOMIC DNA]</scope>
    <source>
        <strain evidence="3">WS_11</strain>
    </source>
</reference>
<evidence type="ECO:0000256" key="2">
    <source>
        <dbReference type="ARBA" id="ARBA00022840"/>
    </source>
</evidence>
<keyword evidence="2" id="KW-0067">ATP-binding</keyword>
<evidence type="ECO:0008006" key="5">
    <source>
        <dbReference type="Google" id="ProtNLM"/>
    </source>
</evidence>
<dbReference type="InterPro" id="IPR036086">
    <property type="entry name" value="ParB/Sulfiredoxin_sf"/>
</dbReference>
<keyword evidence="1" id="KW-0547">Nucleotide-binding</keyword>
<sequence length="284" mass="31643">MSTDDAPRLRMPDLRFVAVDALIPHEHHDELRSGPLVQRLREQGVLRNPPIVAALAHDDPRFVILDGANRVTAAQSAGLPHLLVQVVRYEDPGVRLSTWHHALIDVTVPALERLLATVPGLSAAACDLRHALAMLARREAIAFVSHGSGRALTLRGGDDLKGRNLVLNGVVACYRDQVRFHRVGNDSLVDAQADHPEVTALVVFPHFEPAEVLELATSGSRLPAGITRHLVAWRALRVNVPLDTLADPERTLAEKNRWLDEWLREKVHQRQVRFYQESTVLFDE</sequence>
<comment type="caution">
    <text evidence="3">The sequence shown here is derived from an EMBL/GenBank/DDBJ whole genome shotgun (WGS) entry which is preliminary data.</text>
</comment>
<name>A0A538U2G4_UNCEI</name>
<protein>
    <recommendedName>
        <fullName evidence="5">ParB/Sulfiredoxin domain-containing protein</fullName>
    </recommendedName>
</protein>